<evidence type="ECO:0000313" key="9">
    <source>
        <dbReference type="EMBL" id="MBI2097200.1"/>
    </source>
</evidence>
<evidence type="ECO:0000259" key="8">
    <source>
        <dbReference type="PROSITE" id="PS50880"/>
    </source>
</evidence>
<evidence type="ECO:0000256" key="3">
    <source>
        <dbReference type="ARBA" id="ARBA00022771"/>
    </source>
</evidence>
<comment type="similarity">
    <text evidence="7">Belongs to the RecR family.</text>
</comment>
<dbReference type="Pfam" id="PF21176">
    <property type="entry name" value="RecR_HhH"/>
    <property type="match status" value="1"/>
</dbReference>
<evidence type="ECO:0000256" key="6">
    <source>
        <dbReference type="ARBA" id="ARBA00023204"/>
    </source>
</evidence>
<dbReference type="InterPro" id="IPR023627">
    <property type="entry name" value="Rcmb_RecR"/>
</dbReference>
<organism evidence="9 10">
    <name type="scientific">Candidatus Sungiibacteriota bacterium</name>
    <dbReference type="NCBI Taxonomy" id="2750080"/>
    <lineage>
        <taxon>Bacteria</taxon>
        <taxon>Candidatus Sungiibacteriota</taxon>
    </lineage>
</organism>
<name>A0A931SC45_9BACT</name>
<evidence type="ECO:0000256" key="7">
    <source>
        <dbReference type="HAMAP-Rule" id="MF_00017"/>
    </source>
</evidence>
<keyword evidence="1 7" id="KW-0479">Metal-binding</keyword>
<evidence type="ECO:0000256" key="1">
    <source>
        <dbReference type="ARBA" id="ARBA00022723"/>
    </source>
</evidence>
<dbReference type="GO" id="GO:0003677">
    <property type="term" value="F:DNA binding"/>
    <property type="evidence" value="ECO:0007669"/>
    <property type="project" value="UniProtKB-UniRule"/>
</dbReference>
<sequence length="213" mass="23546">MYPKAILRLAELFSKLPGIGPRQATRMAFFVLREGDNYGRTLAAAIQDVNKNIRSCPQCFRSMDVNGSSHNGLCEICADQRRDGRSICVVEKEIDIPNIEKTGAFAGVYHVLGGTISLLEKDSPERLHLKDLYRRIEELSASGAPLEVIIATNPTTEGDATLLYLERILSPLKERFSVIAISRLGRGLSLGAEVEYADEVTLENALKHRTQTS</sequence>
<keyword evidence="2 7" id="KW-0227">DNA damage</keyword>
<comment type="caution">
    <text evidence="7">Lacks conserved residue(s) required for the propagation of feature annotation.</text>
</comment>
<reference evidence="9" key="1">
    <citation type="submission" date="2020-07" db="EMBL/GenBank/DDBJ databases">
        <title>Huge and variable diversity of episymbiotic CPR bacteria and DPANN archaea in groundwater ecosystems.</title>
        <authorList>
            <person name="He C.Y."/>
            <person name="Keren R."/>
            <person name="Whittaker M."/>
            <person name="Farag I.F."/>
            <person name="Doudna J."/>
            <person name="Cate J.H.D."/>
            <person name="Banfield J.F."/>
        </authorList>
    </citation>
    <scope>NUCLEOTIDE SEQUENCE</scope>
    <source>
        <strain evidence="9">NC_groundwater_193_Ag_S-0.1um_51_7</strain>
    </source>
</reference>
<keyword evidence="5 7" id="KW-0233">DNA recombination</keyword>
<gene>
    <name evidence="7 9" type="primary">recR</name>
    <name evidence="9" type="ORF">HYT40_03600</name>
</gene>
<dbReference type="Pfam" id="PF13662">
    <property type="entry name" value="Toprim_4"/>
    <property type="match status" value="1"/>
</dbReference>
<dbReference type="SMART" id="SM00493">
    <property type="entry name" value="TOPRIM"/>
    <property type="match status" value="1"/>
</dbReference>
<dbReference type="PROSITE" id="PS50880">
    <property type="entry name" value="TOPRIM"/>
    <property type="match status" value="1"/>
</dbReference>
<dbReference type="GO" id="GO:0006310">
    <property type="term" value="P:DNA recombination"/>
    <property type="evidence" value="ECO:0007669"/>
    <property type="project" value="UniProtKB-UniRule"/>
</dbReference>
<accession>A0A931SC45</accession>
<comment type="caution">
    <text evidence="9">The sequence shown here is derived from an EMBL/GenBank/DDBJ whole genome shotgun (WGS) entry which is preliminary data.</text>
</comment>
<dbReference type="SUPFAM" id="SSF111304">
    <property type="entry name" value="Recombination protein RecR"/>
    <property type="match status" value="1"/>
</dbReference>
<dbReference type="CDD" id="cd01025">
    <property type="entry name" value="TOPRIM_recR"/>
    <property type="match status" value="1"/>
</dbReference>
<dbReference type="GO" id="GO:0008270">
    <property type="term" value="F:zinc ion binding"/>
    <property type="evidence" value="ECO:0007669"/>
    <property type="project" value="UniProtKB-KW"/>
</dbReference>
<dbReference type="HAMAP" id="MF_00017">
    <property type="entry name" value="RecR"/>
    <property type="match status" value="1"/>
</dbReference>
<proteinExistence type="inferred from homology"/>
<dbReference type="EMBL" id="JACOZA010000085">
    <property type="protein sequence ID" value="MBI2097200.1"/>
    <property type="molecule type" value="Genomic_DNA"/>
</dbReference>
<dbReference type="Pfam" id="PF21175">
    <property type="entry name" value="RecR_C"/>
    <property type="match status" value="1"/>
</dbReference>
<dbReference type="GO" id="GO:0006281">
    <property type="term" value="P:DNA repair"/>
    <property type="evidence" value="ECO:0007669"/>
    <property type="project" value="UniProtKB-UniRule"/>
</dbReference>
<evidence type="ECO:0000256" key="4">
    <source>
        <dbReference type="ARBA" id="ARBA00022833"/>
    </source>
</evidence>
<comment type="function">
    <text evidence="7">May play a role in DNA repair. It seems to be involved in an RecBC-independent recombinational process of DNA repair. It may act with RecF and RecO.</text>
</comment>
<dbReference type="Gene3D" id="3.40.1360.10">
    <property type="match status" value="1"/>
</dbReference>
<dbReference type="Proteomes" id="UP000724148">
    <property type="component" value="Unassembled WGS sequence"/>
</dbReference>
<keyword evidence="3 7" id="KW-0863">Zinc-finger</keyword>
<feature type="domain" description="Toprim" evidence="8">
    <location>
        <begin position="85"/>
        <end position="184"/>
    </location>
</feature>
<dbReference type="AlphaFoldDB" id="A0A931SC45"/>
<evidence type="ECO:0000256" key="5">
    <source>
        <dbReference type="ARBA" id="ARBA00023172"/>
    </source>
</evidence>
<evidence type="ECO:0000313" key="10">
    <source>
        <dbReference type="Proteomes" id="UP000724148"/>
    </source>
</evidence>
<dbReference type="NCBIfam" id="TIGR00615">
    <property type="entry name" value="recR"/>
    <property type="match status" value="1"/>
</dbReference>
<keyword evidence="4 7" id="KW-0862">Zinc</keyword>
<protein>
    <recommendedName>
        <fullName evidence="7">Recombination protein RecR</fullName>
    </recommendedName>
</protein>
<dbReference type="InterPro" id="IPR034137">
    <property type="entry name" value="TOPRIM_RecR"/>
</dbReference>
<evidence type="ECO:0000256" key="2">
    <source>
        <dbReference type="ARBA" id="ARBA00022763"/>
    </source>
</evidence>
<dbReference type="PANTHER" id="PTHR30446">
    <property type="entry name" value="RECOMBINATION PROTEIN RECR"/>
    <property type="match status" value="1"/>
</dbReference>
<dbReference type="Gene3D" id="1.10.8.420">
    <property type="entry name" value="RecR Domain 1"/>
    <property type="match status" value="1"/>
</dbReference>
<dbReference type="InterPro" id="IPR000093">
    <property type="entry name" value="DNA_Rcmb_RecR"/>
</dbReference>
<dbReference type="InterPro" id="IPR006171">
    <property type="entry name" value="TOPRIM_dom"/>
</dbReference>
<dbReference type="PANTHER" id="PTHR30446:SF0">
    <property type="entry name" value="RECOMBINATION PROTEIN RECR"/>
    <property type="match status" value="1"/>
</dbReference>
<keyword evidence="6 7" id="KW-0234">DNA repair</keyword>